<dbReference type="Proteomes" id="UP000321393">
    <property type="component" value="Unassembled WGS sequence"/>
</dbReference>
<evidence type="ECO:0000256" key="1">
    <source>
        <dbReference type="SAM" id="MobiDB-lite"/>
    </source>
</evidence>
<reference evidence="5 6" key="1">
    <citation type="submission" date="2019-08" db="EMBL/GenBank/DDBJ databases">
        <title>Draft genome sequences of two oriental melons (Cucumis melo L. var makuwa).</title>
        <authorList>
            <person name="Kwon S.-Y."/>
        </authorList>
    </citation>
    <scope>NUCLEOTIDE SEQUENCE [LARGE SCALE GENOMIC DNA]</scope>
    <source>
        <strain evidence="6">cv. Chang Bougi</strain>
        <strain evidence="5">cv. SW 3</strain>
        <tissue evidence="4">Leaf</tissue>
    </source>
</reference>
<dbReference type="PANTHER" id="PTHR35317:SF27">
    <property type="entry name" value="RETROVIRUS-RELATED POL POLYPROTEIN FROM TRANSPOSON TNT 1-94"/>
    <property type="match status" value="1"/>
</dbReference>
<dbReference type="Pfam" id="PF07727">
    <property type="entry name" value="RVT_2"/>
    <property type="match status" value="1"/>
</dbReference>
<dbReference type="Gene3D" id="3.30.420.10">
    <property type="entry name" value="Ribonuclease H-like superfamily/Ribonuclease H"/>
    <property type="match status" value="1"/>
</dbReference>
<dbReference type="InterPro" id="IPR036397">
    <property type="entry name" value="RNaseH_sf"/>
</dbReference>
<dbReference type="InterPro" id="IPR013103">
    <property type="entry name" value="RVT_2"/>
</dbReference>
<dbReference type="STRING" id="1194695.A0A5D3DLB7"/>
<comment type="caution">
    <text evidence="4">The sequence shown here is derived from an EMBL/GenBank/DDBJ whole genome shotgun (WGS) entry which is preliminary data.</text>
</comment>
<organism evidence="4 6">
    <name type="scientific">Cucumis melo var. makuwa</name>
    <name type="common">Oriental melon</name>
    <dbReference type="NCBI Taxonomy" id="1194695"/>
    <lineage>
        <taxon>Eukaryota</taxon>
        <taxon>Viridiplantae</taxon>
        <taxon>Streptophyta</taxon>
        <taxon>Embryophyta</taxon>
        <taxon>Tracheophyta</taxon>
        <taxon>Spermatophyta</taxon>
        <taxon>Magnoliopsida</taxon>
        <taxon>eudicotyledons</taxon>
        <taxon>Gunneridae</taxon>
        <taxon>Pentapetalae</taxon>
        <taxon>rosids</taxon>
        <taxon>fabids</taxon>
        <taxon>Cucurbitales</taxon>
        <taxon>Cucurbitaceae</taxon>
        <taxon>Benincaseae</taxon>
        <taxon>Cucumis</taxon>
    </lineage>
</organism>
<accession>A0A5D3DLB7</accession>
<sequence length="405" mass="46909">MKKKYQSTTTVKRQQLEALRKEFEILQMKQGESVDEYFSRTLAIVNKMRIRGEKIEDVAMVEKILQSKEICICGPTEEQALKTSTHGENSVGRGSNRGRGRGCGRQLQEKGYVTTIKEGVCEIYDPRRGLIARVEMAMNKLFPLKLEGLELCFKTNVDEDPTWLWHLQHAHLNFKGLQVFFKKLMMNGLPQISPPTKHRIQHQLTAAYTPQQNGVAERKNRTILNMVRNTLKQQIVPVNLEDSDESLSPQLEDSVQQSVELKAIESQIGGACSSRSQRVRRRPAWMEDYEVSSDISDEAFVHYALLSQFNPLTFEEAVKDIKWKHAMDEEIKLIEKNNTWELSELPRGQKSIGVKWVYKTKLNKNGQVDKYKTHLVAKGYKQKIGIEYTMKFSLQLEDIIRFEWW</sequence>
<dbReference type="EMBL" id="SSTD01003946">
    <property type="protein sequence ID" value="TYK24302.1"/>
    <property type="molecule type" value="Genomic_DNA"/>
</dbReference>
<dbReference type="AlphaFoldDB" id="A0A5D3DLB7"/>
<dbReference type="InterPro" id="IPR012337">
    <property type="entry name" value="RNaseH-like_sf"/>
</dbReference>
<dbReference type="Proteomes" id="UP000321947">
    <property type="component" value="Unassembled WGS sequence"/>
</dbReference>
<dbReference type="EMBL" id="SSTE01007373">
    <property type="protein sequence ID" value="KAA0056618.1"/>
    <property type="molecule type" value="Genomic_DNA"/>
</dbReference>
<evidence type="ECO:0000313" key="5">
    <source>
        <dbReference type="Proteomes" id="UP000321393"/>
    </source>
</evidence>
<dbReference type="SUPFAM" id="SSF53098">
    <property type="entry name" value="Ribonuclease H-like"/>
    <property type="match status" value="1"/>
</dbReference>
<dbReference type="OrthoDB" id="422839at2759"/>
<protein>
    <submittedName>
        <fullName evidence="4">Retrotransposon protein</fullName>
    </submittedName>
</protein>
<dbReference type="Pfam" id="PF14223">
    <property type="entry name" value="Retrotran_gag_2"/>
    <property type="match status" value="1"/>
</dbReference>
<proteinExistence type="predicted"/>
<evidence type="ECO:0000313" key="4">
    <source>
        <dbReference type="EMBL" id="TYK24302.1"/>
    </source>
</evidence>
<evidence type="ECO:0000313" key="3">
    <source>
        <dbReference type="EMBL" id="KAA0056618.1"/>
    </source>
</evidence>
<dbReference type="PANTHER" id="PTHR35317">
    <property type="entry name" value="OS04G0629600 PROTEIN"/>
    <property type="match status" value="1"/>
</dbReference>
<gene>
    <name evidence="4" type="ORF">E5676_scaffold205G00710</name>
    <name evidence="3" type="ORF">E6C27_scaffold288G001370</name>
</gene>
<feature type="region of interest" description="Disordered" evidence="1">
    <location>
        <begin position="82"/>
        <end position="104"/>
    </location>
</feature>
<evidence type="ECO:0000313" key="6">
    <source>
        <dbReference type="Proteomes" id="UP000321947"/>
    </source>
</evidence>
<feature type="domain" description="Reverse transcriptase Ty1/copia-type" evidence="2">
    <location>
        <begin position="337"/>
        <end position="393"/>
    </location>
</feature>
<evidence type="ECO:0000259" key="2">
    <source>
        <dbReference type="Pfam" id="PF07727"/>
    </source>
</evidence>
<dbReference type="GO" id="GO:0003676">
    <property type="term" value="F:nucleic acid binding"/>
    <property type="evidence" value="ECO:0007669"/>
    <property type="project" value="InterPro"/>
</dbReference>
<name>A0A5D3DLB7_CUCMM</name>